<evidence type="ECO:0000313" key="2">
    <source>
        <dbReference type="Proteomes" id="UP000074294"/>
    </source>
</evidence>
<accession>A0A147K0V4</accession>
<evidence type="ECO:0000313" key="1">
    <source>
        <dbReference type="EMBL" id="KUO42378.1"/>
    </source>
</evidence>
<dbReference type="EMBL" id="LQMQ01000007">
    <property type="protein sequence ID" value="KUO42378.1"/>
    <property type="molecule type" value="Genomic_DNA"/>
</dbReference>
<evidence type="ECO:0008006" key="3">
    <source>
        <dbReference type="Google" id="ProtNLM"/>
    </source>
</evidence>
<dbReference type="AlphaFoldDB" id="A0A147K0V4"/>
<proteinExistence type="predicted"/>
<protein>
    <recommendedName>
        <fullName evidence="3">Transposase zinc-ribbon domain-containing protein</fullName>
    </recommendedName>
</protein>
<sequence length="72" mass="8456">MRSQESQRYCPRCGSARLRWASGLPQLWSVYDCEECGYRGPLVVEDGELAEKLRKRWLRGLASGRIRKRQQK</sequence>
<gene>
    <name evidence="1" type="ORF">APZ16_02770</name>
</gene>
<dbReference type="Proteomes" id="UP000074294">
    <property type="component" value="Unassembled WGS sequence"/>
</dbReference>
<name>A0A147K0V4_HADYE</name>
<reference evidence="1 2" key="1">
    <citation type="journal article" date="2016" name="Nat. Microbiol.">
        <title>Genomic inference of the metabolism of cosmopolitan subsurface Archaea, Hadesarchaea.</title>
        <authorList>
            <person name="Baker B.J."/>
            <person name="Saw J.H."/>
            <person name="Lind A.E."/>
            <person name="Lazar C.S."/>
            <person name="Hinrichs K.-U."/>
            <person name="Teske A.P."/>
            <person name="Ettema T.J."/>
        </authorList>
    </citation>
    <scope>NUCLEOTIDE SEQUENCE [LARGE SCALE GENOMIC DNA]</scope>
</reference>
<dbReference type="STRING" id="1776334.APZ16_02770"/>
<organism evidence="1 2">
    <name type="scientific">Hadarchaeum yellowstonense</name>
    <dbReference type="NCBI Taxonomy" id="1776334"/>
    <lineage>
        <taxon>Archaea</taxon>
        <taxon>Methanobacteriati</taxon>
        <taxon>Candidatus Hadarchaeota</taxon>
        <taxon>Candidatus Hadarchaeia</taxon>
        <taxon>Candidatus Hadarchaeales</taxon>
        <taxon>Candidatus Hadarchaeaceae</taxon>
        <taxon>Candidatus Hadarchaeum</taxon>
    </lineage>
</organism>
<comment type="caution">
    <text evidence="1">The sequence shown here is derived from an EMBL/GenBank/DDBJ whole genome shotgun (WGS) entry which is preliminary data.</text>
</comment>